<evidence type="ECO:0000313" key="4">
    <source>
        <dbReference type="Proteomes" id="UP000035368"/>
    </source>
</evidence>
<keyword evidence="2" id="KW-0472">Membrane</keyword>
<organism evidence="3 4">
    <name type="scientific">Corynebacterium epidermidicanis</name>
    <dbReference type="NCBI Taxonomy" id="1050174"/>
    <lineage>
        <taxon>Bacteria</taxon>
        <taxon>Bacillati</taxon>
        <taxon>Actinomycetota</taxon>
        <taxon>Actinomycetes</taxon>
        <taxon>Mycobacteriales</taxon>
        <taxon>Corynebacteriaceae</taxon>
        <taxon>Corynebacterium</taxon>
    </lineage>
</organism>
<feature type="region of interest" description="Disordered" evidence="1">
    <location>
        <begin position="1"/>
        <end position="20"/>
    </location>
</feature>
<evidence type="ECO:0000256" key="1">
    <source>
        <dbReference type="SAM" id="MobiDB-lite"/>
    </source>
</evidence>
<dbReference type="OrthoDB" id="4427569at2"/>
<dbReference type="EMBL" id="CP011541">
    <property type="protein sequence ID" value="AKK04045.1"/>
    <property type="molecule type" value="Genomic_DNA"/>
</dbReference>
<name>A0A0G3GU12_9CORY</name>
<accession>A0A0G3GU12</accession>
<protein>
    <submittedName>
        <fullName evidence="3">Uncharacterized protein</fullName>
    </submittedName>
</protein>
<sequence length="191" mass="20551">MTSLGPSGHSARGALAPKPVTNPGEAPESVMLAFRLWLVVVAVECLHQVMNIVIGVLDPSELKQQAHESMSGFPGMNPTEQQFNFAVYFSLVLSGLIAMSIMGIVAYGAYRLRNRKRFAENMRRMLLFFGIYLAMRGLMAFLLVPQGSVPIGVVLFDGVLIIIVAIAATLAAILGSKPESVEWARSASTAA</sequence>
<dbReference type="RefSeq" id="WP_047240951.1">
    <property type="nucleotide sequence ID" value="NZ_CP011541.1"/>
</dbReference>
<feature type="transmembrane region" description="Helical" evidence="2">
    <location>
        <begin position="126"/>
        <end position="145"/>
    </location>
</feature>
<keyword evidence="2" id="KW-0812">Transmembrane</keyword>
<reference evidence="3 4" key="1">
    <citation type="submission" date="2015-05" db="EMBL/GenBank/DDBJ databases">
        <title>Complete genome sequence of Corynebacterium epidermidicanis DSM 45586, isolated from the skin of a dog suffering from pruritus.</title>
        <authorList>
            <person name="Ruckert C."/>
            <person name="Albersmeier A."/>
            <person name="Winkler A."/>
            <person name="Tauch A."/>
        </authorList>
    </citation>
    <scope>NUCLEOTIDE SEQUENCE [LARGE SCALE GENOMIC DNA]</scope>
    <source>
        <strain evidence="3 4">DSM 45586</strain>
    </source>
</reference>
<evidence type="ECO:0000256" key="2">
    <source>
        <dbReference type="SAM" id="Phobius"/>
    </source>
</evidence>
<dbReference type="KEGG" id="cei:CEPID_11080"/>
<proteinExistence type="predicted"/>
<dbReference type="PATRIC" id="fig|1050174.4.peg.2235"/>
<dbReference type="STRING" id="1050174.CEPID_11080"/>
<feature type="transmembrane region" description="Helical" evidence="2">
    <location>
        <begin position="151"/>
        <end position="175"/>
    </location>
</feature>
<dbReference type="AlphaFoldDB" id="A0A0G3GU12"/>
<gene>
    <name evidence="3" type="ORF">CEPID_11080</name>
</gene>
<evidence type="ECO:0000313" key="3">
    <source>
        <dbReference type="EMBL" id="AKK04045.1"/>
    </source>
</evidence>
<keyword evidence="2" id="KW-1133">Transmembrane helix</keyword>
<feature type="transmembrane region" description="Helical" evidence="2">
    <location>
        <begin position="85"/>
        <end position="105"/>
    </location>
</feature>
<dbReference type="Proteomes" id="UP000035368">
    <property type="component" value="Chromosome"/>
</dbReference>
<keyword evidence="4" id="KW-1185">Reference proteome</keyword>